<evidence type="ECO:0000313" key="2">
    <source>
        <dbReference type="Proteomes" id="UP000309340"/>
    </source>
</evidence>
<accession>A0A4U0Y4K7</accession>
<dbReference type="AlphaFoldDB" id="A0A4U0Y4K7"/>
<sequence>MSKEGRHPSRSNQAPEPQLITLNSSSNTATGLVSPPLSEDELATLPITQRLERMTIILFQTVNAKDFDSPIISRYLSSTFRSDDFDRFIPSSGSLNSYIDELRKASRGDVVYDHQITSTCAEVDEDLGQATVWATLRTTVMPYGHLVQETVNRLRWVFKGRQMGWVCTEHCGIRGGGELGVAG</sequence>
<gene>
    <name evidence="1" type="ORF">B0A55_00051</name>
</gene>
<comment type="caution">
    <text evidence="1">The sequence shown here is derived from an EMBL/GenBank/DDBJ whole genome shotgun (WGS) entry which is preliminary data.</text>
</comment>
<name>A0A4U0Y4K7_9PEZI</name>
<dbReference type="OrthoDB" id="3869999at2759"/>
<keyword evidence="2" id="KW-1185">Reference proteome</keyword>
<evidence type="ECO:0008006" key="3">
    <source>
        <dbReference type="Google" id="ProtNLM"/>
    </source>
</evidence>
<organism evidence="1 2">
    <name type="scientific">Friedmanniomyces simplex</name>
    <dbReference type="NCBI Taxonomy" id="329884"/>
    <lineage>
        <taxon>Eukaryota</taxon>
        <taxon>Fungi</taxon>
        <taxon>Dikarya</taxon>
        <taxon>Ascomycota</taxon>
        <taxon>Pezizomycotina</taxon>
        <taxon>Dothideomycetes</taxon>
        <taxon>Dothideomycetidae</taxon>
        <taxon>Mycosphaerellales</taxon>
        <taxon>Teratosphaeriaceae</taxon>
        <taxon>Friedmanniomyces</taxon>
    </lineage>
</organism>
<dbReference type="EMBL" id="NAJQ01000003">
    <property type="protein sequence ID" value="TKA83786.1"/>
    <property type="molecule type" value="Genomic_DNA"/>
</dbReference>
<proteinExistence type="predicted"/>
<reference evidence="1 2" key="1">
    <citation type="submission" date="2017-03" db="EMBL/GenBank/DDBJ databases">
        <title>Genomes of endolithic fungi from Antarctica.</title>
        <authorList>
            <person name="Coleine C."/>
            <person name="Masonjones S."/>
            <person name="Stajich J.E."/>
        </authorList>
    </citation>
    <scope>NUCLEOTIDE SEQUENCE [LARGE SCALE GENOMIC DNA]</scope>
    <source>
        <strain evidence="1 2">CCFEE 5184</strain>
    </source>
</reference>
<protein>
    <recommendedName>
        <fullName evidence="3">SnoaL-like domain-containing protein</fullName>
    </recommendedName>
</protein>
<dbReference type="Proteomes" id="UP000309340">
    <property type="component" value="Unassembled WGS sequence"/>
</dbReference>
<evidence type="ECO:0000313" key="1">
    <source>
        <dbReference type="EMBL" id="TKA83786.1"/>
    </source>
</evidence>